<evidence type="ECO:0000259" key="10">
    <source>
        <dbReference type="Pfam" id="PF02737"/>
    </source>
</evidence>
<keyword evidence="12" id="KW-1185">Reference proteome</keyword>
<sequence>MKTKNIRKVAILGAGVMGAQIAAHFANAGIPALLFDLAAKEGPKNGIVNKALAGLKKLKPAPLGDSAVLSLIEPANYQDDLEKLKQADLIIEAVAERMDIKKSVYDMVEDYINQDAIFATNTSGLSINELATVLPASLQSKFCGVHFFNPPRYMHLVEIIPTNNTDDKVVSDLETVLTTVVGKGVVIAKDTPNFIANRIGVFSIVSTMHHGAEFGIPFETIDALTGTLIGRPKSATFRTADVVGLDTLAHTINTMKNGLPDDPWHAHFEQPVWMKALIDKGALGQKTRAGVYMKKGRDILVLDTDKGEYRAQNAALDPRVVEIMKKGKPQDRLTELHALTDSPQAQFLWSIFRDLFHYCATQLEHIADTARDIDFAIRWGFGYGQGPFETWQASGWNRIVSMIVDDIDAGKTMASSPMPSWVMKVDGAHGAEGSYSAAEDSFKPRSTAAVYQRQLFPDRLISEQAHYGETIFEDDDIRVWHQGDEIAIASFKTKKHIIAEGVLKGLRKAVSIAEKDYKGLIVWQTEEPFTLGANLAPAAMAISAGQVDAVEQSVDFFQQTSQTLRFSSVPTIMATRGMALGGGCEFSMSATSVVAAFETYIGLVEAGVGLLPAGGGLKEIARRTAKESFGKDLYPMLEHYFKKVAMAAVAGSALEAKQIGFLKPCTEIVFNPNEILYVAKAKVKYLHDKGYTAPANEQNIRVAGEPAIANMEMMLANMIEGNMISEHDYEIAKRIAIVMAGGFVDSDSLVTEQYLLDLERKYFMELIQMPKTLARIEHTLTTGKPLRN</sequence>
<name>A0A4R6XGC0_9GAMM</name>
<dbReference type="UniPathway" id="UPA00659"/>
<evidence type="ECO:0000256" key="7">
    <source>
        <dbReference type="ARBA" id="ARBA00049556"/>
    </source>
</evidence>
<dbReference type="SUPFAM" id="SSF51735">
    <property type="entry name" value="NAD(P)-binding Rossmann-fold domains"/>
    <property type="match status" value="1"/>
</dbReference>
<dbReference type="InterPro" id="IPR001753">
    <property type="entry name" value="Enoyl-CoA_hydra/iso"/>
</dbReference>
<dbReference type="EMBL" id="SNZB01000007">
    <property type="protein sequence ID" value="TDR16850.1"/>
    <property type="molecule type" value="Genomic_DNA"/>
</dbReference>
<dbReference type="GO" id="GO:0003857">
    <property type="term" value="F:(3S)-3-hydroxyacyl-CoA dehydrogenase (NAD+) activity"/>
    <property type="evidence" value="ECO:0007669"/>
    <property type="project" value="UniProtKB-EC"/>
</dbReference>
<keyword evidence="4" id="KW-0560">Oxidoreductase</keyword>
<protein>
    <submittedName>
        <fullName evidence="11">3-hydroxyacyl-CoA dehydrogenase</fullName>
    </submittedName>
</protein>
<comment type="caution">
    <text evidence="11">The sequence shown here is derived from an EMBL/GenBank/DDBJ whole genome shotgun (WGS) entry which is preliminary data.</text>
</comment>
<evidence type="ECO:0000256" key="3">
    <source>
        <dbReference type="ARBA" id="ARBA00022963"/>
    </source>
</evidence>
<evidence type="ECO:0000256" key="4">
    <source>
        <dbReference type="ARBA" id="ARBA00023002"/>
    </source>
</evidence>
<dbReference type="GO" id="GO:0006635">
    <property type="term" value="P:fatty acid beta-oxidation"/>
    <property type="evidence" value="ECO:0007669"/>
    <property type="project" value="UniProtKB-UniPathway"/>
</dbReference>
<keyword evidence="6" id="KW-0443">Lipid metabolism</keyword>
<proteinExistence type="predicted"/>
<dbReference type="PANTHER" id="PTHR48075:SF7">
    <property type="entry name" value="3-HYDROXYACYL-COA DEHYDROGENASE-RELATED"/>
    <property type="match status" value="1"/>
</dbReference>
<keyword evidence="8" id="KW-0732">Signal</keyword>
<comment type="pathway">
    <text evidence="1">Lipid metabolism; fatty acid beta-oxidation.</text>
</comment>
<dbReference type="AlphaFoldDB" id="A0A4R6XGC0"/>
<evidence type="ECO:0000256" key="5">
    <source>
        <dbReference type="ARBA" id="ARBA00023027"/>
    </source>
</evidence>
<dbReference type="PANTHER" id="PTHR48075">
    <property type="entry name" value="3-HYDROXYACYL-COA DEHYDROGENASE FAMILY PROTEIN"/>
    <property type="match status" value="1"/>
</dbReference>
<dbReference type="RefSeq" id="WP_099019966.1">
    <property type="nucleotide sequence ID" value="NZ_NIHB01000005.1"/>
</dbReference>
<evidence type="ECO:0000256" key="6">
    <source>
        <dbReference type="ARBA" id="ARBA00023098"/>
    </source>
</evidence>
<evidence type="ECO:0000313" key="12">
    <source>
        <dbReference type="Proteomes" id="UP000295724"/>
    </source>
</evidence>
<dbReference type="SUPFAM" id="SSF48179">
    <property type="entry name" value="6-phosphogluconate dehydrogenase C-terminal domain-like"/>
    <property type="match status" value="2"/>
</dbReference>
<keyword evidence="2" id="KW-0276">Fatty acid metabolism</keyword>
<dbReference type="Gene3D" id="3.90.226.10">
    <property type="entry name" value="2-enoyl-CoA Hydratase, Chain A, domain 1"/>
    <property type="match status" value="1"/>
</dbReference>
<evidence type="ECO:0000256" key="1">
    <source>
        <dbReference type="ARBA" id="ARBA00005005"/>
    </source>
</evidence>
<feature type="signal peptide" evidence="8">
    <location>
        <begin position="1"/>
        <end position="28"/>
    </location>
</feature>
<evidence type="ECO:0000256" key="2">
    <source>
        <dbReference type="ARBA" id="ARBA00022832"/>
    </source>
</evidence>
<evidence type="ECO:0000313" key="11">
    <source>
        <dbReference type="EMBL" id="TDR16850.1"/>
    </source>
</evidence>
<dbReference type="GO" id="GO:0070403">
    <property type="term" value="F:NAD+ binding"/>
    <property type="evidence" value="ECO:0007669"/>
    <property type="project" value="InterPro"/>
</dbReference>
<feature type="domain" description="3-hydroxyacyl-CoA dehydrogenase C-terminal" evidence="9">
    <location>
        <begin position="194"/>
        <end position="292"/>
    </location>
</feature>
<dbReference type="InterPro" id="IPR029045">
    <property type="entry name" value="ClpP/crotonase-like_dom_sf"/>
</dbReference>
<dbReference type="SUPFAM" id="SSF52096">
    <property type="entry name" value="ClpP/crotonase"/>
    <property type="match status" value="1"/>
</dbReference>
<dbReference type="InterPro" id="IPR008927">
    <property type="entry name" value="6-PGluconate_DH-like_C_sf"/>
</dbReference>
<dbReference type="Gene3D" id="1.10.1040.50">
    <property type="match status" value="1"/>
</dbReference>
<dbReference type="InterPro" id="IPR036291">
    <property type="entry name" value="NAD(P)-bd_dom_sf"/>
</dbReference>
<reference evidence="11 12" key="1">
    <citation type="submission" date="2019-03" db="EMBL/GenBank/DDBJ databases">
        <title>Genomic Encyclopedia of Type Strains, Phase IV (KMG-IV): sequencing the most valuable type-strain genomes for metagenomic binning, comparative biology and taxonomic classification.</title>
        <authorList>
            <person name="Goeker M."/>
        </authorList>
    </citation>
    <scope>NUCLEOTIDE SEQUENCE [LARGE SCALE GENOMIC DNA]</scope>
    <source>
        <strain evidence="11 12">DSM 25488</strain>
    </source>
</reference>
<dbReference type="OrthoDB" id="5389341at2"/>
<dbReference type="CDD" id="cd06558">
    <property type="entry name" value="crotonase-like"/>
    <property type="match status" value="1"/>
</dbReference>
<accession>A0A4R6XGC0</accession>
<organism evidence="11 12">
    <name type="scientific">Marinicella litoralis</name>
    <dbReference type="NCBI Taxonomy" id="644220"/>
    <lineage>
        <taxon>Bacteria</taxon>
        <taxon>Pseudomonadati</taxon>
        <taxon>Pseudomonadota</taxon>
        <taxon>Gammaproteobacteria</taxon>
        <taxon>Lysobacterales</taxon>
        <taxon>Marinicellaceae</taxon>
        <taxon>Marinicella</taxon>
    </lineage>
</organism>
<dbReference type="Pfam" id="PF00378">
    <property type="entry name" value="ECH_1"/>
    <property type="match status" value="1"/>
</dbReference>
<dbReference type="InterPro" id="IPR006108">
    <property type="entry name" value="3HC_DH_C"/>
</dbReference>
<evidence type="ECO:0000259" key="9">
    <source>
        <dbReference type="Pfam" id="PF00725"/>
    </source>
</evidence>
<dbReference type="Pfam" id="PF00725">
    <property type="entry name" value="3HCDH"/>
    <property type="match status" value="1"/>
</dbReference>
<gene>
    <name evidence="11" type="ORF">C8D91_2757</name>
</gene>
<keyword evidence="3" id="KW-0442">Lipid degradation</keyword>
<comment type="catalytic activity">
    <reaction evidence="7">
        <text>a (3S)-3-hydroxyacyl-CoA + NAD(+) = a 3-oxoacyl-CoA + NADH + H(+)</text>
        <dbReference type="Rhea" id="RHEA:22432"/>
        <dbReference type="ChEBI" id="CHEBI:15378"/>
        <dbReference type="ChEBI" id="CHEBI:57318"/>
        <dbReference type="ChEBI" id="CHEBI:57540"/>
        <dbReference type="ChEBI" id="CHEBI:57945"/>
        <dbReference type="ChEBI" id="CHEBI:90726"/>
        <dbReference type="EC" id="1.1.1.35"/>
    </reaction>
</comment>
<evidence type="ECO:0000256" key="8">
    <source>
        <dbReference type="SAM" id="SignalP"/>
    </source>
</evidence>
<dbReference type="Pfam" id="PF02737">
    <property type="entry name" value="3HCDH_N"/>
    <property type="match status" value="1"/>
</dbReference>
<dbReference type="InterPro" id="IPR006176">
    <property type="entry name" value="3-OHacyl-CoA_DH_NAD-bd"/>
</dbReference>
<dbReference type="Gene3D" id="3.40.50.720">
    <property type="entry name" value="NAD(P)-binding Rossmann-like Domain"/>
    <property type="match status" value="1"/>
</dbReference>
<feature type="domain" description="3-hydroxyacyl-CoA dehydrogenase NAD binding" evidence="10">
    <location>
        <begin position="8"/>
        <end position="190"/>
    </location>
</feature>
<keyword evidence="5" id="KW-0520">NAD</keyword>
<dbReference type="Proteomes" id="UP000295724">
    <property type="component" value="Unassembled WGS sequence"/>
</dbReference>
<feature type="chain" id="PRO_5020655187" evidence="8">
    <location>
        <begin position="29"/>
        <end position="788"/>
    </location>
</feature>